<protein>
    <submittedName>
        <fullName evidence="3">40S ribosomal protein S15</fullName>
    </submittedName>
</protein>
<proteinExistence type="predicted"/>
<keyword evidence="3" id="KW-0687">Ribonucleoprotein</keyword>
<reference evidence="3" key="2">
    <citation type="journal article" date="2015" name="Data Brief">
        <title>Shoot transcriptome of the giant reed, Arundo donax.</title>
        <authorList>
            <person name="Barrero R.A."/>
            <person name="Guerrero F.D."/>
            <person name="Moolhuijzen P."/>
            <person name="Goolsby J.A."/>
            <person name="Tidwell J."/>
            <person name="Bellgard S.E."/>
            <person name="Bellgard M.I."/>
        </authorList>
    </citation>
    <scope>NUCLEOTIDE SEQUENCE</scope>
    <source>
        <tissue evidence="3">Shoot tissue taken approximately 20 cm above the soil surface</tissue>
    </source>
</reference>
<organism evidence="3">
    <name type="scientific">Arundo donax</name>
    <name type="common">Giant reed</name>
    <name type="synonym">Donax arundinaceus</name>
    <dbReference type="NCBI Taxonomy" id="35708"/>
    <lineage>
        <taxon>Eukaryota</taxon>
        <taxon>Viridiplantae</taxon>
        <taxon>Streptophyta</taxon>
        <taxon>Embryophyta</taxon>
        <taxon>Tracheophyta</taxon>
        <taxon>Spermatophyta</taxon>
        <taxon>Magnoliopsida</taxon>
        <taxon>Liliopsida</taxon>
        <taxon>Poales</taxon>
        <taxon>Poaceae</taxon>
        <taxon>PACMAD clade</taxon>
        <taxon>Arundinoideae</taxon>
        <taxon>Arundineae</taxon>
        <taxon>Arundo</taxon>
    </lineage>
</organism>
<keyword evidence="3" id="KW-0689">Ribosomal protein</keyword>
<feature type="transmembrane region" description="Helical" evidence="2">
    <location>
        <begin position="50"/>
        <end position="69"/>
    </location>
</feature>
<reference evidence="3" key="1">
    <citation type="submission" date="2014-09" db="EMBL/GenBank/DDBJ databases">
        <authorList>
            <person name="Magalhaes I.L.F."/>
            <person name="Oliveira U."/>
            <person name="Santos F.R."/>
            <person name="Vidigal T.H.D.A."/>
            <person name="Brescovit A.D."/>
            <person name="Santos A.J."/>
        </authorList>
    </citation>
    <scope>NUCLEOTIDE SEQUENCE</scope>
    <source>
        <tissue evidence="3">Shoot tissue taken approximately 20 cm above the soil surface</tissue>
    </source>
</reference>
<evidence type="ECO:0000313" key="3">
    <source>
        <dbReference type="EMBL" id="JAE19524.1"/>
    </source>
</evidence>
<dbReference type="EMBL" id="GBRH01178372">
    <property type="protein sequence ID" value="JAE19524.1"/>
    <property type="molecule type" value="Transcribed_RNA"/>
</dbReference>
<keyword evidence="2" id="KW-0812">Transmembrane</keyword>
<dbReference type="GO" id="GO:0005840">
    <property type="term" value="C:ribosome"/>
    <property type="evidence" value="ECO:0007669"/>
    <property type="project" value="UniProtKB-KW"/>
</dbReference>
<evidence type="ECO:0000256" key="2">
    <source>
        <dbReference type="SAM" id="Phobius"/>
    </source>
</evidence>
<accession>A0A0A9G7S7</accession>
<feature type="region of interest" description="Disordered" evidence="1">
    <location>
        <begin position="1"/>
        <end position="22"/>
    </location>
</feature>
<keyword evidence="2" id="KW-1133">Transmembrane helix</keyword>
<dbReference type="AlphaFoldDB" id="A0A0A9G7S7"/>
<keyword evidence="2" id="KW-0472">Membrane</keyword>
<name>A0A0A9G7S7_ARUDO</name>
<evidence type="ECO:0000256" key="1">
    <source>
        <dbReference type="SAM" id="MobiDB-lite"/>
    </source>
</evidence>
<sequence>MPRILSLEGNEPRGVGSTDTGPSMLDRLVADEEFSEVVPNHLRFSIMSKFFPLYTAIMLPIISGTMMMLRT</sequence>